<proteinExistence type="inferred from homology"/>
<accession>A0A1M6ME40</accession>
<evidence type="ECO:0000256" key="7">
    <source>
        <dbReference type="PIRSR" id="PIRSR600223-1"/>
    </source>
</evidence>
<dbReference type="RefSeq" id="WP_073010907.1">
    <property type="nucleotide sequence ID" value="NZ_FQZO01000008.1"/>
</dbReference>
<keyword evidence="11" id="KW-1185">Reference proteome</keyword>
<evidence type="ECO:0000256" key="6">
    <source>
        <dbReference type="ARBA" id="ARBA00022801"/>
    </source>
</evidence>
<dbReference type="PANTHER" id="PTHR43390:SF1">
    <property type="entry name" value="CHLOROPLAST PROCESSING PEPTIDASE"/>
    <property type="match status" value="1"/>
</dbReference>
<feature type="domain" description="Peptidase S26" evidence="9">
    <location>
        <begin position="8"/>
        <end position="156"/>
    </location>
</feature>
<dbReference type="GO" id="GO:0006465">
    <property type="term" value="P:signal peptide processing"/>
    <property type="evidence" value="ECO:0007669"/>
    <property type="project" value="InterPro"/>
</dbReference>
<evidence type="ECO:0000313" key="10">
    <source>
        <dbReference type="EMBL" id="SHJ81714.1"/>
    </source>
</evidence>
<keyword evidence="8" id="KW-0472">Membrane</keyword>
<evidence type="ECO:0000256" key="4">
    <source>
        <dbReference type="ARBA" id="ARBA00013208"/>
    </source>
</evidence>
<dbReference type="Proteomes" id="UP000184080">
    <property type="component" value="Unassembled WGS sequence"/>
</dbReference>
<reference evidence="10 11" key="1">
    <citation type="submission" date="2016-11" db="EMBL/GenBank/DDBJ databases">
        <authorList>
            <person name="Jaros S."/>
            <person name="Januszkiewicz K."/>
            <person name="Wedrychowicz H."/>
        </authorList>
    </citation>
    <scope>NUCLEOTIDE SEQUENCE [LARGE SCALE GENOMIC DNA]</scope>
    <source>
        <strain evidence="10 11">DSM 21864</strain>
    </source>
</reference>
<organism evidence="10 11">
    <name type="scientific">Clostridium amylolyticum</name>
    <dbReference type="NCBI Taxonomy" id="1121298"/>
    <lineage>
        <taxon>Bacteria</taxon>
        <taxon>Bacillati</taxon>
        <taxon>Bacillota</taxon>
        <taxon>Clostridia</taxon>
        <taxon>Eubacteriales</taxon>
        <taxon>Clostridiaceae</taxon>
        <taxon>Clostridium</taxon>
    </lineage>
</organism>
<dbReference type="AlphaFoldDB" id="A0A1M6ME40"/>
<dbReference type="SUPFAM" id="SSF51306">
    <property type="entry name" value="LexA/Signal peptidase"/>
    <property type="match status" value="1"/>
</dbReference>
<dbReference type="PROSITE" id="PS00501">
    <property type="entry name" value="SPASE_I_1"/>
    <property type="match status" value="1"/>
</dbReference>
<dbReference type="InterPro" id="IPR019758">
    <property type="entry name" value="Pept_S26A_signal_pept_1_CS"/>
</dbReference>
<dbReference type="CDD" id="cd06530">
    <property type="entry name" value="S26_SPase_I"/>
    <property type="match status" value="1"/>
</dbReference>
<dbReference type="EC" id="3.4.21.89" evidence="4 8"/>
<dbReference type="EMBL" id="FQZO01000008">
    <property type="protein sequence ID" value="SHJ81714.1"/>
    <property type="molecule type" value="Genomic_DNA"/>
</dbReference>
<name>A0A1M6ME40_9CLOT</name>
<keyword evidence="6 8" id="KW-0378">Hydrolase</keyword>
<evidence type="ECO:0000259" key="9">
    <source>
        <dbReference type="Pfam" id="PF10502"/>
    </source>
</evidence>
<feature type="active site" evidence="7">
    <location>
        <position position="37"/>
    </location>
</feature>
<evidence type="ECO:0000256" key="3">
    <source>
        <dbReference type="ARBA" id="ARBA00009370"/>
    </source>
</evidence>
<dbReference type="Pfam" id="PF10502">
    <property type="entry name" value="Peptidase_S26"/>
    <property type="match status" value="1"/>
</dbReference>
<sequence length="159" mass="18246">MDKKKFVKEWLPSVIIVVVTVIIKVAILDVVTVKGISMEPTLVDKNKLIIEKVSTYRKDFNRGDIVIVKNPQNEDFLVKRLVALEGETIECINNTIYINDKKLNEDYLKKDVYTSDIPKTQVPKGYIYVLGDNRPRSKDSRELGAIKYKSIIGKVIYIK</sequence>
<dbReference type="PANTHER" id="PTHR43390">
    <property type="entry name" value="SIGNAL PEPTIDASE I"/>
    <property type="match status" value="1"/>
</dbReference>
<dbReference type="GO" id="GO:0005886">
    <property type="term" value="C:plasma membrane"/>
    <property type="evidence" value="ECO:0007669"/>
    <property type="project" value="UniProtKB-SubCell"/>
</dbReference>
<evidence type="ECO:0000256" key="2">
    <source>
        <dbReference type="ARBA" id="ARBA00004401"/>
    </source>
</evidence>
<dbReference type="OrthoDB" id="9802919at2"/>
<evidence type="ECO:0000256" key="8">
    <source>
        <dbReference type="RuleBase" id="RU362042"/>
    </source>
</evidence>
<dbReference type="GO" id="GO:0009003">
    <property type="term" value="F:signal peptidase activity"/>
    <property type="evidence" value="ECO:0007669"/>
    <property type="project" value="UniProtKB-EC"/>
</dbReference>
<dbReference type="PROSITE" id="PS00761">
    <property type="entry name" value="SPASE_I_3"/>
    <property type="match status" value="1"/>
</dbReference>
<dbReference type="Gene3D" id="2.10.109.10">
    <property type="entry name" value="Umud Fragment, subunit A"/>
    <property type="match status" value="1"/>
</dbReference>
<dbReference type="NCBIfam" id="TIGR02227">
    <property type="entry name" value="sigpep_I_bact"/>
    <property type="match status" value="1"/>
</dbReference>
<keyword evidence="8" id="KW-1133">Transmembrane helix</keyword>
<dbReference type="InterPro" id="IPR000223">
    <property type="entry name" value="Pept_S26A_signal_pept_1"/>
</dbReference>
<evidence type="ECO:0000313" key="11">
    <source>
        <dbReference type="Proteomes" id="UP000184080"/>
    </source>
</evidence>
<dbReference type="InterPro" id="IPR019533">
    <property type="entry name" value="Peptidase_S26"/>
</dbReference>
<dbReference type="STRING" id="1121298.SAMN05444401_3964"/>
<keyword evidence="8" id="KW-0812">Transmembrane</keyword>
<evidence type="ECO:0000256" key="5">
    <source>
        <dbReference type="ARBA" id="ARBA00022670"/>
    </source>
</evidence>
<comment type="similarity">
    <text evidence="3 8">Belongs to the peptidase S26 family.</text>
</comment>
<feature type="active site" evidence="7">
    <location>
        <position position="79"/>
    </location>
</feature>
<gene>
    <name evidence="10" type="ORF">SAMN05444401_3964</name>
</gene>
<dbReference type="GO" id="GO:0004252">
    <property type="term" value="F:serine-type endopeptidase activity"/>
    <property type="evidence" value="ECO:0007669"/>
    <property type="project" value="InterPro"/>
</dbReference>
<feature type="transmembrane region" description="Helical" evidence="8">
    <location>
        <begin position="12"/>
        <end position="31"/>
    </location>
</feature>
<dbReference type="InterPro" id="IPR019756">
    <property type="entry name" value="Pept_S26A_signal_pept_1_Ser-AS"/>
</dbReference>
<comment type="catalytic activity">
    <reaction evidence="1 8">
        <text>Cleavage of hydrophobic, N-terminal signal or leader sequences from secreted and periplasmic proteins.</text>
        <dbReference type="EC" id="3.4.21.89"/>
    </reaction>
</comment>
<protein>
    <recommendedName>
        <fullName evidence="4 8">Signal peptidase I</fullName>
        <ecNumber evidence="4 8">3.4.21.89</ecNumber>
    </recommendedName>
</protein>
<keyword evidence="5 8" id="KW-0645">Protease</keyword>
<evidence type="ECO:0000256" key="1">
    <source>
        <dbReference type="ARBA" id="ARBA00000677"/>
    </source>
</evidence>
<dbReference type="InterPro" id="IPR036286">
    <property type="entry name" value="LexA/Signal_pep-like_sf"/>
</dbReference>
<comment type="subcellular location">
    <subcellularLocation>
        <location evidence="2">Cell membrane</location>
        <topology evidence="2">Single-pass type II membrane protein</topology>
    </subcellularLocation>
    <subcellularLocation>
        <location evidence="8">Membrane</location>
        <topology evidence="8">Single-pass type II membrane protein</topology>
    </subcellularLocation>
</comment>
<dbReference type="PRINTS" id="PR00727">
    <property type="entry name" value="LEADERPTASE"/>
</dbReference>